<evidence type="ECO:0000256" key="6">
    <source>
        <dbReference type="ARBA" id="ARBA00022491"/>
    </source>
</evidence>
<comment type="catalytic activity">
    <reaction evidence="14">
        <text>O-phospho-L-threonyl-[protein] + H2O = L-threonyl-[protein] + phosphate</text>
        <dbReference type="Rhea" id="RHEA:47004"/>
        <dbReference type="Rhea" id="RHEA-COMP:11060"/>
        <dbReference type="Rhea" id="RHEA-COMP:11605"/>
        <dbReference type="ChEBI" id="CHEBI:15377"/>
        <dbReference type="ChEBI" id="CHEBI:30013"/>
        <dbReference type="ChEBI" id="CHEBI:43474"/>
        <dbReference type="ChEBI" id="CHEBI:61977"/>
        <dbReference type="EC" id="3.1.3.16"/>
    </reaction>
</comment>
<dbReference type="PROSITE" id="PS50969">
    <property type="entry name" value="FCP1"/>
    <property type="match status" value="1"/>
</dbReference>
<dbReference type="EnsemblPlants" id="Kaladp0417s0008.1.v1.1">
    <property type="protein sequence ID" value="Kaladp0417s0008.1.v1.1"/>
    <property type="gene ID" value="Kaladp0417s0008.v1.1"/>
</dbReference>
<proteinExistence type="predicted"/>
<keyword evidence="12" id="KW-0539">Nucleus</keyword>
<keyword evidence="6" id="KW-0678">Repressor</keyword>
<dbReference type="GO" id="GO:0003723">
    <property type="term" value="F:RNA binding"/>
    <property type="evidence" value="ECO:0007669"/>
    <property type="project" value="UniProtKB-KW"/>
</dbReference>
<comment type="cofactor">
    <cofactor evidence="3">
        <name>Mg(2+)</name>
        <dbReference type="ChEBI" id="CHEBI:18420"/>
    </cofactor>
</comment>
<dbReference type="PANTHER" id="PTHR23081:SF2">
    <property type="entry name" value="RNA POLYMERASE II C-TERMINAL DOMAIN PHOSPHATASE-LIKE 3"/>
    <property type="match status" value="1"/>
</dbReference>
<evidence type="ECO:0000259" key="18">
    <source>
        <dbReference type="PROSITE" id="PS50969"/>
    </source>
</evidence>
<dbReference type="GO" id="GO:0046872">
    <property type="term" value="F:metal ion binding"/>
    <property type="evidence" value="ECO:0007669"/>
    <property type="project" value="UniProtKB-KW"/>
</dbReference>
<dbReference type="CDD" id="cd17729">
    <property type="entry name" value="BRCT_CTDP1"/>
    <property type="match status" value="1"/>
</dbReference>
<dbReference type="GO" id="GO:0008420">
    <property type="term" value="F:RNA polymerase II CTD heptapeptide repeat phosphatase activity"/>
    <property type="evidence" value="ECO:0007669"/>
    <property type="project" value="InterPro"/>
</dbReference>
<dbReference type="InterPro" id="IPR036412">
    <property type="entry name" value="HAD-like_sf"/>
</dbReference>
<dbReference type="InterPro" id="IPR057473">
    <property type="entry name" value="ARM_CPL3"/>
</dbReference>
<dbReference type="Gene3D" id="3.40.50.1000">
    <property type="entry name" value="HAD superfamily/HAD-like"/>
    <property type="match status" value="1"/>
</dbReference>
<dbReference type="Gramene" id="Kaladp0417s0008.1.v1.1">
    <property type="protein sequence ID" value="Kaladp0417s0008.1.v1.1"/>
    <property type="gene ID" value="Kaladp0417s0008.v1.1"/>
</dbReference>
<reference evidence="19" key="1">
    <citation type="submission" date="2021-01" db="UniProtKB">
        <authorList>
            <consortium name="EnsemblPlants"/>
        </authorList>
    </citation>
    <scope>IDENTIFICATION</scope>
</reference>
<feature type="region of interest" description="Disordered" evidence="16">
    <location>
        <begin position="406"/>
        <end position="440"/>
    </location>
</feature>
<evidence type="ECO:0000313" key="19">
    <source>
        <dbReference type="EnsemblPlants" id="Kaladp0417s0008.1.v1.1"/>
    </source>
</evidence>
<keyword evidence="7" id="KW-0479">Metal-binding</keyword>
<feature type="region of interest" description="Disordered" evidence="16">
    <location>
        <begin position="471"/>
        <end position="493"/>
    </location>
</feature>
<evidence type="ECO:0000256" key="2">
    <source>
        <dbReference type="ARBA" id="ARBA00001941"/>
    </source>
</evidence>
<evidence type="ECO:0000256" key="10">
    <source>
        <dbReference type="ARBA" id="ARBA00023015"/>
    </source>
</evidence>
<feature type="compositionally biased region" description="Polar residues" evidence="16">
    <location>
        <begin position="427"/>
        <end position="438"/>
    </location>
</feature>
<dbReference type="NCBIfam" id="TIGR02250">
    <property type="entry name" value="FCP1_euk"/>
    <property type="match status" value="1"/>
</dbReference>
<name>A0A7N0VAG6_KALFE</name>
<dbReference type="Gene3D" id="3.40.50.10190">
    <property type="entry name" value="BRCT domain"/>
    <property type="match status" value="1"/>
</dbReference>
<dbReference type="CDD" id="cd07521">
    <property type="entry name" value="HAD_FCP1-like"/>
    <property type="match status" value="1"/>
</dbReference>
<evidence type="ECO:0000256" key="14">
    <source>
        <dbReference type="ARBA" id="ARBA00048336"/>
    </source>
</evidence>
<evidence type="ECO:0000256" key="7">
    <source>
        <dbReference type="ARBA" id="ARBA00022723"/>
    </source>
</evidence>
<dbReference type="Pfam" id="PF25505">
    <property type="entry name" value="ARM_CPL3"/>
    <property type="match status" value="1"/>
</dbReference>
<comment type="cofactor">
    <cofactor evidence="2">
        <name>Co(2+)</name>
        <dbReference type="ChEBI" id="CHEBI:48828"/>
    </cofactor>
</comment>
<dbReference type="GO" id="GO:0005634">
    <property type="term" value="C:nucleus"/>
    <property type="evidence" value="ECO:0007669"/>
    <property type="project" value="UniProtKB-SubCell"/>
</dbReference>
<dbReference type="GO" id="GO:0009651">
    <property type="term" value="P:response to salt stress"/>
    <property type="evidence" value="ECO:0007669"/>
    <property type="project" value="UniProtKB-ARBA"/>
</dbReference>
<dbReference type="PANTHER" id="PTHR23081">
    <property type="entry name" value="RNA POLYMERASE II CTD PHOSPHATASE"/>
    <property type="match status" value="1"/>
</dbReference>
<feature type="domain" description="FCP1 homology" evidence="18">
    <location>
        <begin position="731"/>
        <end position="911"/>
    </location>
</feature>
<evidence type="ECO:0000256" key="8">
    <source>
        <dbReference type="ARBA" id="ARBA00022801"/>
    </source>
</evidence>
<feature type="domain" description="BRCT" evidence="17">
    <location>
        <begin position="954"/>
        <end position="1029"/>
    </location>
</feature>
<dbReference type="InterPro" id="IPR001357">
    <property type="entry name" value="BRCT_dom"/>
</dbReference>
<dbReference type="EC" id="3.1.3.16" evidence="5"/>
<keyword evidence="8" id="KW-0378">Hydrolase</keyword>
<dbReference type="InterPro" id="IPR036420">
    <property type="entry name" value="BRCT_dom_sf"/>
</dbReference>
<dbReference type="SUPFAM" id="SSF52113">
    <property type="entry name" value="BRCT domain"/>
    <property type="match status" value="1"/>
</dbReference>
<evidence type="ECO:0000256" key="4">
    <source>
        <dbReference type="ARBA" id="ARBA00004123"/>
    </source>
</evidence>
<organism evidence="19 20">
    <name type="scientific">Kalanchoe fedtschenkoi</name>
    <name type="common">Lavender scallops</name>
    <name type="synonym">South American air plant</name>
    <dbReference type="NCBI Taxonomy" id="63787"/>
    <lineage>
        <taxon>Eukaryota</taxon>
        <taxon>Viridiplantae</taxon>
        <taxon>Streptophyta</taxon>
        <taxon>Embryophyta</taxon>
        <taxon>Tracheophyta</taxon>
        <taxon>Spermatophyta</taxon>
        <taxon>Magnoliopsida</taxon>
        <taxon>eudicotyledons</taxon>
        <taxon>Gunneridae</taxon>
        <taxon>Pentapetalae</taxon>
        <taxon>Saxifragales</taxon>
        <taxon>Crassulaceae</taxon>
        <taxon>Kalanchoe</taxon>
    </lineage>
</organism>
<comment type="subunit">
    <text evidence="15">Interacts with RAP74.</text>
</comment>
<dbReference type="InterPro" id="IPR023214">
    <property type="entry name" value="HAD_sf"/>
</dbReference>
<keyword evidence="20" id="KW-1185">Reference proteome</keyword>
<evidence type="ECO:0000256" key="3">
    <source>
        <dbReference type="ARBA" id="ARBA00001946"/>
    </source>
</evidence>
<evidence type="ECO:0000256" key="11">
    <source>
        <dbReference type="ARBA" id="ARBA00023163"/>
    </source>
</evidence>
<dbReference type="InterPro" id="IPR039189">
    <property type="entry name" value="Fcp1"/>
</dbReference>
<comment type="cofactor">
    <cofactor evidence="1">
        <name>Mn(2+)</name>
        <dbReference type="ChEBI" id="CHEBI:29035"/>
    </cofactor>
</comment>
<dbReference type="Pfam" id="PF00533">
    <property type="entry name" value="BRCT"/>
    <property type="match status" value="1"/>
</dbReference>
<comment type="catalytic activity">
    <reaction evidence="13">
        <text>O-phospho-L-seryl-[protein] + H2O = L-seryl-[protein] + phosphate</text>
        <dbReference type="Rhea" id="RHEA:20629"/>
        <dbReference type="Rhea" id="RHEA-COMP:9863"/>
        <dbReference type="Rhea" id="RHEA-COMP:11604"/>
        <dbReference type="ChEBI" id="CHEBI:15377"/>
        <dbReference type="ChEBI" id="CHEBI:29999"/>
        <dbReference type="ChEBI" id="CHEBI:43474"/>
        <dbReference type="ChEBI" id="CHEBI:83421"/>
        <dbReference type="EC" id="3.1.3.16"/>
    </reaction>
</comment>
<sequence>MDMDEDTQKTVKEDGDVNNGSVDDAMEMECAQNYMAFSILKALKIVTATEVENSFEGVCSQLLNTLKSFRELVFAVPTMNGLVQLFLNAVMTIDSVYCSMNHDQKEQQKEIFIRLLSQIRSQKPPIFSLKQRKDIEDMELKTAGSIRSEVSYRKNKKTISTNVNPNDSEMFVKEDTGVAKLPKKPTHESSANGYLSSNDQMALPGNIKISTSRSKGIAPLLDLHKDHDLDSLPSPTSKSALNFSMHCTIPPGNRVSNPELGSTRASLEAPSSLTHSFRTEGLKVFSSYHQTFGGYERLPSPTPSEDFDNKDNDCAVEVSGSFALLNHDKPSLLLNTSSFPPVNTGTVQRPSTVVTSAALSSDINPTMTASAKNRDPRLHYASLGVGSLDMKQESLVVRKSASVADRSGEGLNLDGPAFKRQKYGPPNSDNARENSNAGTGCWLDPNGTSGKMFTTKNKKASVGNRLRDPRTRVAGYSNCGAKPVRDSVPPANNLPNSLHPELLKKIAVNPTMLLELLQKGSQQNIVQEPLQKHNDVRTQIKISGGPDLVVGSVAPTNVISLKPPSTMCKLAGTLQGDKGLVRMKPRDPRRVLLSGTLQSAKLPLGSSVGFKNIKVKVSEGQANMKPVSSQVAIPDSTRKNTENPKNVANIMTSAQSETTSPVASQIQSSTSTMDERIIDACSTSEDGVAGPSKSQTICSDVEHLFDRYDDHQRAVVQKERARRLGEQEKMFAERKLCLVLDLDHTLLNSAKFGEIDPVHEELLRKKEEQDRDKPYRHLFHFPHMGMWTKLRPGIWNFLEKASQLFELHLYTMGNKLYASEIAKILDPEGVLFAGRVISRGDDGDVIDGDDRVSKTKDLEGVLGIESSVVIIDDSIRVWPHNQLNLIVVERYIYFPCSRRQFGLPGPSLLEIDHDERPEDGTLASSLAVIERLHNTFFSHRDLKEVDVRAILATEQRKILSGCRIVFSRVFPVGEASPHLHPLWQRAEQFGASCTNQVDDKVTHVVANSLGTDKVNWAISKGRFVVRPNW</sequence>
<dbReference type="InterPro" id="IPR004274">
    <property type="entry name" value="FCP1_dom"/>
</dbReference>
<dbReference type="FunFam" id="3.40.50.1000:FF:000098">
    <property type="entry name" value="RNA polymerase II C-terminal domain phosphatase-like 3"/>
    <property type="match status" value="1"/>
</dbReference>
<evidence type="ECO:0000256" key="1">
    <source>
        <dbReference type="ARBA" id="ARBA00001936"/>
    </source>
</evidence>
<evidence type="ECO:0000256" key="13">
    <source>
        <dbReference type="ARBA" id="ARBA00047761"/>
    </source>
</evidence>
<comment type="subcellular location">
    <subcellularLocation>
        <location evidence="4">Nucleus</location>
    </subcellularLocation>
</comment>
<evidence type="ECO:0000256" key="9">
    <source>
        <dbReference type="ARBA" id="ARBA00022884"/>
    </source>
</evidence>
<protein>
    <recommendedName>
        <fullName evidence="5">protein-serine/threonine phosphatase</fullName>
        <ecNumber evidence="5">3.1.3.16</ecNumber>
    </recommendedName>
</protein>
<dbReference type="Proteomes" id="UP000594263">
    <property type="component" value="Unplaced"/>
</dbReference>
<keyword evidence="9" id="KW-0694">RNA-binding</keyword>
<evidence type="ECO:0000259" key="17">
    <source>
        <dbReference type="PROSITE" id="PS50172"/>
    </source>
</evidence>
<evidence type="ECO:0000256" key="5">
    <source>
        <dbReference type="ARBA" id="ARBA00013081"/>
    </source>
</evidence>
<dbReference type="PROSITE" id="PS50172">
    <property type="entry name" value="BRCT"/>
    <property type="match status" value="1"/>
</dbReference>
<dbReference type="FunFam" id="3.40.50.10190:FF:000014">
    <property type="entry name" value="RNA polymerase II C-terminal domain phosphatase-like 3"/>
    <property type="match status" value="1"/>
</dbReference>
<dbReference type="AlphaFoldDB" id="A0A7N0VAG6"/>
<evidence type="ECO:0000256" key="12">
    <source>
        <dbReference type="ARBA" id="ARBA00023242"/>
    </source>
</evidence>
<dbReference type="InterPro" id="IPR011947">
    <property type="entry name" value="FCP1_euk"/>
</dbReference>
<dbReference type="SUPFAM" id="SSF56784">
    <property type="entry name" value="HAD-like"/>
    <property type="match status" value="1"/>
</dbReference>
<evidence type="ECO:0000256" key="15">
    <source>
        <dbReference type="ARBA" id="ARBA00063107"/>
    </source>
</evidence>
<evidence type="ECO:0000313" key="20">
    <source>
        <dbReference type="Proteomes" id="UP000594263"/>
    </source>
</evidence>
<dbReference type="Pfam" id="PF03031">
    <property type="entry name" value="NIF"/>
    <property type="match status" value="1"/>
</dbReference>
<accession>A0A7N0VAG6</accession>
<evidence type="ECO:0000256" key="16">
    <source>
        <dbReference type="SAM" id="MobiDB-lite"/>
    </source>
</evidence>
<keyword evidence="10" id="KW-0805">Transcription regulation</keyword>
<keyword evidence="11" id="KW-0804">Transcription</keyword>
<dbReference type="SMART" id="SM00577">
    <property type="entry name" value="CPDc"/>
    <property type="match status" value="1"/>
</dbReference>